<accession>A0A9J5XTZ6</accession>
<name>A0A9J5XTZ6_SOLCO</name>
<sequence>MDASLKIDIWTIRAEEPSPTLASEPSATLKPLQASIDILTARVETCESRKRASSEVTTLKSEVANLMKDADYLKSTNFTSLLEVSDDMDVPATSEITPTTTGDIPMKDVAADALEEDINEEQLGERDNTVYNDLSYL</sequence>
<gene>
    <name evidence="1" type="ORF">H5410_040920</name>
</gene>
<keyword evidence="2" id="KW-1185">Reference proteome</keyword>
<proteinExistence type="predicted"/>
<dbReference type="Proteomes" id="UP000824120">
    <property type="component" value="Chromosome 8"/>
</dbReference>
<dbReference type="AlphaFoldDB" id="A0A9J5XTZ6"/>
<protein>
    <recommendedName>
        <fullName evidence="3">Polyprotein protein</fullName>
    </recommendedName>
</protein>
<organism evidence="1 2">
    <name type="scientific">Solanum commersonii</name>
    <name type="common">Commerson's wild potato</name>
    <name type="synonym">Commerson's nightshade</name>
    <dbReference type="NCBI Taxonomy" id="4109"/>
    <lineage>
        <taxon>Eukaryota</taxon>
        <taxon>Viridiplantae</taxon>
        <taxon>Streptophyta</taxon>
        <taxon>Embryophyta</taxon>
        <taxon>Tracheophyta</taxon>
        <taxon>Spermatophyta</taxon>
        <taxon>Magnoliopsida</taxon>
        <taxon>eudicotyledons</taxon>
        <taxon>Gunneridae</taxon>
        <taxon>Pentapetalae</taxon>
        <taxon>asterids</taxon>
        <taxon>lamiids</taxon>
        <taxon>Solanales</taxon>
        <taxon>Solanaceae</taxon>
        <taxon>Solanoideae</taxon>
        <taxon>Solaneae</taxon>
        <taxon>Solanum</taxon>
    </lineage>
</organism>
<reference evidence="1 2" key="1">
    <citation type="submission" date="2020-09" db="EMBL/GenBank/DDBJ databases">
        <title>De no assembly of potato wild relative species, Solanum commersonii.</title>
        <authorList>
            <person name="Cho K."/>
        </authorList>
    </citation>
    <scope>NUCLEOTIDE SEQUENCE [LARGE SCALE GENOMIC DNA]</scope>
    <source>
        <strain evidence="1">LZ3.2</strain>
        <tissue evidence="1">Leaf</tissue>
    </source>
</reference>
<dbReference type="EMBL" id="JACXVP010000008">
    <property type="protein sequence ID" value="KAG5590406.1"/>
    <property type="molecule type" value="Genomic_DNA"/>
</dbReference>
<evidence type="ECO:0000313" key="2">
    <source>
        <dbReference type="Proteomes" id="UP000824120"/>
    </source>
</evidence>
<evidence type="ECO:0008006" key="3">
    <source>
        <dbReference type="Google" id="ProtNLM"/>
    </source>
</evidence>
<evidence type="ECO:0000313" key="1">
    <source>
        <dbReference type="EMBL" id="KAG5590406.1"/>
    </source>
</evidence>
<comment type="caution">
    <text evidence="1">The sequence shown here is derived from an EMBL/GenBank/DDBJ whole genome shotgun (WGS) entry which is preliminary data.</text>
</comment>